<dbReference type="SUPFAM" id="SSF56112">
    <property type="entry name" value="Protein kinase-like (PK-like)"/>
    <property type="match status" value="1"/>
</dbReference>
<dbReference type="Pfam" id="PF00069">
    <property type="entry name" value="Pkinase"/>
    <property type="match status" value="1"/>
</dbReference>
<comment type="cofactor">
    <cofactor evidence="1">
        <name>Mg(2+)</name>
        <dbReference type="ChEBI" id="CHEBI:18420"/>
    </cofactor>
</comment>
<protein>
    <submittedName>
        <fullName evidence="11">Protein kinase domain-containing protein</fullName>
    </submittedName>
</protein>
<dbReference type="InterPro" id="IPR008271">
    <property type="entry name" value="Ser/Thr_kinase_AS"/>
</dbReference>
<dbReference type="STRING" id="334426.A0A158PIU8"/>
<keyword evidence="6" id="KW-0067">ATP-binding</keyword>
<dbReference type="GO" id="GO:0005829">
    <property type="term" value="C:cytosol"/>
    <property type="evidence" value="ECO:0007669"/>
    <property type="project" value="TreeGrafter"/>
</dbReference>
<keyword evidence="3" id="KW-0808">Transferase</keyword>
<dbReference type="GO" id="GO:0005524">
    <property type="term" value="F:ATP binding"/>
    <property type="evidence" value="ECO:0007669"/>
    <property type="project" value="UniProtKB-KW"/>
</dbReference>
<dbReference type="EMBL" id="UYYA01004102">
    <property type="protein sequence ID" value="VDM59577.1"/>
    <property type="molecule type" value="Genomic_DNA"/>
</dbReference>
<evidence type="ECO:0000256" key="6">
    <source>
        <dbReference type="ARBA" id="ARBA00022840"/>
    </source>
</evidence>
<dbReference type="Gene3D" id="3.30.200.20">
    <property type="entry name" value="Phosphorylase Kinase, domain 1"/>
    <property type="match status" value="1"/>
</dbReference>
<evidence type="ECO:0000256" key="2">
    <source>
        <dbReference type="ARBA" id="ARBA00022527"/>
    </source>
</evidence>
<evidence type="ECO:0000313" key="10">
    <source>
        <dbReference type="Proteomes" id="UP000267027"/>
    </source>
</evidence>
<keyword evidence="5" id="KW-0418">Kinase</keyword>
<dbReference type="FunFam" id="1.10.510.10:FF:000571">
    <property type="entry name" value="Maternal embryonic leucine zipper kinase"/>
    <property type="match status" value="1"/>
</dbReference>
<keyword evidence="10" id="KW-1185">Reference proteome</keyword>
<dbReference type="PANTHER" id="PTHR24353:SF37">
    <property type="entry name" value="CAMP-DEPENDENT PROTEIN KINASE CATALYTIC SUBUNIT PRKX"/>
    <property type="match status" value="1"/>
</dbReference>
<proteinExistence type="predicted"/>
<evidence type="ECO:0000256" key="7">
    <source>
        <dbReference type="ARBA" id="ARBA00022842"/>
    </source>
</evidence>
<dbReference type="InterPro" id="IPR000719">
    <property type="entry name" value="Prot_kinase_dom"/>
</dbReference>
<gene>
    <name evidence="9" type="ORF">ACOC_LOCUS7992</name>
</gene>
<dbReference type="OMA" id="HERHICH"/>
<dbReference type="PROSITE" id="PS50011">
    <property type="entry name" value="PROTEIN_KINASE_DOM"/>
    <property type="match status" value="1"/>
</dbReference>
<evidence type="ECO:0000256" key="5">
    <source>
        <dbReference type="ARBA" id="ARBA00022777"/>
    </source>
</evidence>
<sequence length="310" mass="35386">MLPYVTLELQDIATIGSGSFGRVDLAWSNVKGQYYAVKKCNIHQVVEEGRVEYVKREKELLFSISSPFIVELICVHMDRVNLYFVMEFVHGGELINYLDDISEENLNETARFYAMEVVCALQHIHSKGIAYRDLKPENLLLSIDGHVKLSDFGLAKRLRGKTYTICGTMEYMAPEIIMKKGYGVKVDWWSLGILIFELFTGTPPFCGDNDEICNAICNVSIDIPQSVPDNVRTAMLSLLNRDPSQRALNITDQKWFENVDWEKPPIIPAEFDVNRMPPVVKDTNVKDSIQRERDLFADWDEIFPCEASTA</sequence>
<keyword evidence="4" id="KW-0547">Nucleotide-binding</keyword>
<evidence type="ECO:0000259" key="8">
    <source>
        <dbReference type="PROSITE" id="PS50011"/>
    </source>
</evidence>
<reference evidence="11" key="1">
    <citation type="submission" date="2016-04" db="UniProtKB">
        <authorList>
            <consortium name="WormBaseParasite"/>
        </authorList>
    </citation>
    <scope>IDENTIFICATION</scope>
</reference>
<feature type="domain" description="Protein kinase" evidence="8">
    <location>
        <begin position="9"/>
        <end position="256"/>
    </location>
</feature>
<dbReference type="SMART" id="SM00220">
    <property type="entry name" value="S_TKc"/>
    <property type="match status" value="1"/>
</dbReference>
<dbReference type="OrthoDB" id="63267at2759"/>
<keyword evidence="2" id="KW-0723">Serine/threonine-protein kinase</keyword>
<name>A0A158PIU8_ANGCS</name>
<dbReference type="InterPro" id="IPR011009">
    <property type="entry name" value="Kinase-like_dom_sf"/>
</dbReference>
<organism evidence="11">
    <name type="scientific">Angiostrongylus costaricensis</name>
    <name type="common">Nematode worm</name>
    <dbReference type="NCBI Taxonomy" id="334426"/>
    <lineage>
        <taxon>Eukaryota</taxon>
        <taxon>Metazoa</taxon>
        <taxon>Ecdysozoa</taxon>
        <taxon>Nematoda</taxon>
        <taxon>Chromadorea</taxon>
        <taxon>Rhabditida</taxon>
        <taxon>Rhabditina</taxon>
        <taxon>Rhabditomorpha</taxon>
        <taxon>Strongyloidea</taxon>
        <taxon>Metastrongylidae</taxon>
        <taxon>Angiostrongylus</taxon>
    </lineage>
</organism>
<dbReference type="Proteomes" id="UP000267027">
    <property type="component" value="Unassembled WGS sequence"/>
</dbReference>
<evidence type="ECO:0000313" key="9">
    <source>
        <dbReference type="EMBL" id="VDM59577.1"/>
    </source>
</evidence>
<evidence type="ECO:0000256" key="1">
    <source>
        <dbReference type="ARBA" id="ARBA00001946"/>
    </source>
</evidence>
<dbReference type="WBParaSite" id="ACOC_0000799101-mRNA-1">
    <property type="protein sequence ID" value="ACOC_0000799101-mRNA-1"/>
    <property type="gene ID" value="ACOC_0000799101"/>
</dbReference>
<dbReference type="GO" id="GO:0005952">
    <property type="term" value="C:cAMP-dependent protein kinase complex"/>
    <property type="evidence" value="ECO:0007669"/>
    <property type="project" value="TreeGrafter"/>
</dbReference>
<keyword evidence="7" id="KW-0460">Magnesium</keyword>
<dbReference type="GO" id="GO:0004691">
    <property type="term" value="F:cAMP-dependent protein kinase activity"/>
    <property type="evidence" value="ECO:0007669"/>
    <property type="project" value="TreeGrafter"/>
</dbReference>
<dbReference type="PANTHER" id="PTHR24353">
    <property type="entry name" value="CYCLIC NUCLEOTIDE-DEPENDENT PROTEIN KINASE"/>
    <property type="match status" value="1"/>
</dbReference>
<accession>A0A158PIU8</accession>
<reference evidence="9 10" key="2">
    <citation type="submission" date="2018-11" db="EMBL/GenBank/DDBJ databases">
        <authorList>
            <consortium name="Pathogen Informatics"/>
        </authorList>
    </citation>
    <scope>NUCLEOTIDE SEQUENCE [LARGE SCALE GENOMIC DNA]</scope>
    <source>
        <strain evidence="9 10">Costa Rica</strain>
    </source>
</reference>
<dbReference type="PROSITE" id="PS00108">
    <property type="entry name" value="PROTEIN_KINASE_ST"/>
    <property type="match status" value="1"/>
</dbReference>
<dbReference type="AlphaFoldDB" id="A0A158PIU8"/>
<evidence type="ECO:0000256" key="4">
    <source>
        <dbReference type="ARBA" id="ARBA00022741"/>
    </source>
</evidence>
<evidence type="ECO:0000313" key="11">
    <source>
        <dbReference type="WBParaSite" id="ACOC_0000799101-mRNA-1"/>
    </source>
</evidence>
<dbReference type="Gene3D" id="1.10.510.10">
    <property type="entry name" value="Transferase(Phosphotransferase) domain 1"/>
    <property type="match status" value="1"/>
</dbReference>
<evidence type="ECO:0000256" key="3">
    <source>
        <dbReference type="ARBA" id="ARBA00022679"/>
    </source>
</evidence>